<gene>
    <name evidence="9" type="ORF">ENF18_05275</name>
</gene>
<dbReference type="Proteomes" id="UP000885847">
    <property type="component" value="Unassembled WGS sequence"/>
</dbReference>
<evidence type="ECO:0000256" key="5">
    <source>
        <dbReference type="ARBA" id="ARBA00022989"/>
    </source>
</evidence>
<feature type="transmembrane region" description="Helical" evidence="8">
    <location>
        <begin position="344"/>
        <end position="364"/>
    </location>
</feature>
<feature type="transmembrane region" description="Helical" evidence="8">
    <location>
        <begin position="12"/>
        <end position="31"/>
    </location>
</feature>
<evidence type="ECO:0000256" key="6">
    <source>
        <dbReference type="ARBA" id="ARBA00023065"/>
    </source>
</evidence>
<name>A0A7C0ZF60_UNCW3</name>
<evidence type="ECO:0000256" key="2">
    <source>
        <dbReference type="ARBA" id="ARBA00022448"/>
    </source>
</evidence>
<dbReference type="EMBL" id="DQWE01000253">
    <property type="protein sequence ID" value="HDI83182.1"/>
    <property type="molecule type" value="Genomic_DNA"/>
</dbReference>
<evidence type="ECO:0000256" key="4">
    <source>
        <dbReference type="ARBA" id="ARBA00022692"/>
    </source>
</evidence>
<feature type="transmembrane region" description="Helical" evidence="8">
    <location>
        <begin position="122"/>
        <end position="145"/>
    </location>
</feature>
<feature type="transmembrane region" description="Helical" evidence="8">
    <location>
        <begin position="225"/>
        <end position="244"/>
    </location>
</feature>
<comment type="subcellular location">
    <subcellularLocation>
        <location evidence="1">Cell membrane</location>
        <topology evidence="1">Multi-pass membrane protein</topology>
    </subcellularLocation>
</comment>
<evidence type="ECO:0000256" key="8">
    <source>
        <dbReference type="SAM" id="Phobius"/>
    </source>
</evidence>
<evidence type="ECO:0008006" key="10">
    <source>
        <dbReference type="Google" id="ProtNLM"/>
    </source>
</evidence>
<sequence>MPSKYQVKNPSRYIILVYLTMIVLGMILLSLPISSNGISSIDALFTSTSAFCVTGLIVKDTAVDFTLFGKIVILILIQIGGLGYMAFSNLLLIMFRRIPNLRQRMVAKEEYGLLSMEDIAQFLKWIVVTTIVFEVSGMIVLFSGFSQFLPFKEALNQAVFHSVSAFCNAGFSTFSTNLTGFYRYPLVSITVAVLVILGGIGFIVLRDIGMKLSGRKKFLDVHTRIVLLTTGILILVYTGLIMLTESGNTLKGFSRGHAFLAGFFTAITPRTAGFNLVNTGSLLPITLLLVVLGMFIGASPGGTGGGVKTTTFVVLLMWLKNRLKGRLYTNVFKRRISEPTLNKAFLLLFLSALFIFTMTTLLTYTEKKVYNERGFLPLLFEEVSAFGTVGLSMGSGQRSEVSLAGDFTVAGKLILIVTMIFGRAGPLVIAASLFRPREEVIKYPAAKILIG</sequence>
<dbReference type="GO" id="GO:0008324">
    <property type="term" value="F:monoatomic cation transmembrane transporter activity"/>
    <property type="evidence" value="ECO:0007669"/>
    <property type="project" value="InterPro"/>
</dbReference>
<feature type="transmembrane region" description="Helical" evidence="8">
    <location>
        <begin position="413"/>
        <end position="434"/>
    </location>
</feature>
<evidence type="ECO:0000313" key="9">
    <source>
        <dbReference type="EMBL" id="HDI83182.1"/>
    </source>
</evidence>
<evidence type="ECO:0000256" key="1">
    <source>
        <dbReference type="ARBA" id="ARBA00004651"/>
    </source>
</evidence>
<keyword evidence="5 8" id="KW-1133">Transmembrane helix</keyword>
<organism evidence="9">
    <name type="scientific">candidate division WOR-3 bacterium</name>
    <dbReference type="NCBI Taxonomy" id="2052148"/>
    <lineage>
        <taxon>Bacteria</taxon>
        <taxon>Bacteria division WOR-3</taxon>
    </lineage>
</organism>
<keyword evidence="2" id="KW-0813">Transport</keyword>
<keyword evidence="7 8" id="KW-0472">Membrane</keyword>
<dbReference type="InterPro" id="IPR003445">
    <property type="entry name" value="Cat_transpt"/>
</dbReference>
<dbReference type="Pfam" id="PF02386">
    <property type="entry name" value="TrkH"/>
    <property type="match status" value="1"/>
</dbReference>
<keyword evidence="6" id="KW-0406">Ion transport</keyword>
<feature type="transmembrane region" description="Helical" evidence="8">
    <location>
        <begin position="184"/>
        <end position="205"/>
    </location>
</feature>
<keyword evidence="4 8" id="KW-0812">Transmembrane</keyword>
<feature type="transmembrane region" description="Helical" evidence="8">
    <location>
        <begin position="71"/>
        <end position="95"/>
    </location>
</feature>
<dbReference type="PANTHER" id="PTHR32024:SF1">
    <property type="entry name" value="KTR SYSTEM POTASSIUM UPTAKE PROTEIN B"/>
    <property type="match status" value="1"/>
</dbReference>
<evidence type="ECO:0000256" key="3">
    <source>
        <dbReference type="ARBA" id="ARBA00022475"/>
    </source>
</evidence>
<feature type="transmembrane region" description="Helical" evidence="8">
    <location>
        <begin position="281"/>
        <end position="299"/>
    </location>
</feature>
<comment type="caution">
    <text evidence="9">The sequence shown here is derived from an EMBL/GenBank/DDBJ whole genome shotgun (WGS) entry which is preliminary data.</text>
</comment>
<dbReference type="PANTHER" id="PTHR32024">
    <property type="entry name" value="TRK SYSTEM POTASSIUM UPTAKE PROTEIN TRKG-RELATED"/>
    <property type="match status" value="1"/>
</dbReference>
<dbReference type="GO" id="GO:0005886">
    <property type="term" value="C:plasma membrane"/>
    <property type="evidence" value="ECO:0007669"/>
    <property type="project" value="UniProtKB-SubCell"/>
</dbReference>
<keyword evidence="3" id="KW-1003">Cell membrane</keyword>
<feature type="transmembrane region" description="Helical" evidence="8">
    <location>
        <begin position="305"/>
        <end position="323"/>
    </location>
</feature>
<proteinExistence type="predicted"/>
<accession>A0A7C0ZF60</accession>
<protein>
    <recommendedName>
        <fullName evidence="10">Trk family potassium uptake protein</fullName>
    </recommendedName>
</protein>
<dbReference type="GO" id="GO:0030001">
    <property type="term" value="P:metal ion transport"/>
    <property type="evidence" value="ECO:0007669"/>
    <property type="project" value="UniProtKB-ARBA"/>
</dbReference>
<evidence type="ECO:0000256" key="7">
    <source>
        <dbReference type="ARBA" id="ARBA00023136"/>
    </source>
</evidence>
<reference evidence="9" key="1">
    <citation type="journal article" date="2020" name="mSystems">
        <title>Genome- and Community-Level Interaction Insights into Carbon Utilization and Element Cycling Functions of Hydrothermarchaeota in Hydrothermal Sediment.</title>
        <authorList>
            <person name="Zhou Z."/>
            <person name="Liu Y."/>
            <person name="Xu W."/>
            <person name="Pan J."/>
            <person name="Luo Z.H."/>
            <person name="Li M."/>
        </authorList>
    </citation>
    <scope>NUCLEOTIDE SEQUENCE [LARGE SCALE GENOMIC DNA]</scope>
    <source>
        <strain evidence="9">HyVt-102</strain>
    </source>
</reference>
<dbReference type="AlphaFoldDB" id="A0A7C0ZF60"/>